<dbReference type="InterPro" id="IPR010982">
    <property type="entry name" value="Lambda_DNA-bd_dom_sf"/>
</dbReference>
<feature type="domain" description="HTH lacI-type" evidence="4">
    <location>
        <begin position="10"/>
        <end position="64"/>
    </location>
</feature>
<evidence type="ECO:0000256" key="3">
    <source>
        <dbReference type="ARBA" id="ARBA00023163"/>
    </source>
</evidence>
<evidence type="ECO:0000256" key="2">
    <source>
        <dbReference type="ARBA" id="ARBA00023125"/>
    </source>
</evidence>
<comment type="caution">
    <text evidence="5">The sequence shown here is derived from an EMBL/GenBank/DDBJ whole genome shotgun (WGS) entry which is preliminary data.</text>
</comment>
<keyword evidence="6" id="KW-1185">Reference proteome</keyword>
<accession>A0ABS1R5J3</accession>
<keyword evidence="2 5" id="KW-0238">DNA-binding</keyword>
<dbReference type="GO" id="GO:0003677">
    <property type="term" value="F:DNA binding"/>
    <property type="evidence" value="ECO:0007669"/>
    <property type="project" value="UniProtKB-KW"/>
</dbReference>
<dbReference type="SUPFAM" id="SSF53822">
    <property type="entry name" value="Periplasmic binding protein-like I"/>
    <property type="match status" value="1"/>
</dbReference>
<evidence type="ECO:0000313" key="5">
    <source>
        <dbReference type="EMBL" id="MBL1409267.1"/>
    </source>
</evidence>
<evidence type="ECO:0000256" key="1">
    <source>
        <dbReference type="ARBA" id="ARBA00023015"/>
    </source>
</evidence>
<protein>
    <submittedName>
        <fullName evidence="5">LacI family DNA-binding transcriptional regulator</fullName>
    </submittedName>
</protein>
<gene>
    <name evidence="5" type="ORF">JKG61_10945</name>
</gene>
<evidence type="ECO:0000259" key="4">
    <source>
        <dbReference type="PROSITE" id="PS50932"/>
    </source>
</evidence>
<dbReference type="RefSeq" id="WP_202103017.1">
    <property type="nucleotide sequence ID" value="NZ_JAERTY010000005.1"/>
</dbReference>
<sequence length="355" mass="40905">MNHKTDNKKIGIKEIAKLANVSIATVDRVLNNRKDVSEKTRARVQAIIKENNYQPNLYARALSVKNNLSFAVLIPKTSSQTGYWDLCLKGIKQGVEEFSTFGINIDIFLYDQEDVRTFTKMSDDVLTRNFNAVVIAPIFISETTVFLEECKKRKIETIFVNSDIKGSSSLGYIGPDLRSTGRLAANLTSYLVQDKSKLLILNIARGLQNYAYLNTKIEGYVDYLNAMNRDFEIVNIDIPSNNYDEIAIDLLRHVGEFNPDLIFVTNSRVSVVGRFFNEFRHIRKPHIIGFDFLNENVEFLANGMIDFLICQRPDKQGYLALNYLYRHFLLKEEKENFKPMPIDILTIENYLFYEN</sequence>
<keyword evidence="3" id="KW-0804">Transcription</keyword>
<name>A0ABS1R5J3_9SPHI</name>
<organism evidence="5 6">
    <name type="scientific">Sphingobacterium faecale</name>
    <dbReference type="NCBI Taxonomy" id="2803775"/>
    <lineage>
        <taxon>Bacteria</taxon>
        <taxon>Pseudomonadati</taxon>
        <taxon>Bacteroidota</taxon>
        <taxon>Sphingobacteriia</taxon>
        <taxon>Sphingobacteriales</taxon>
        <taxon>Sphingobacteriaceae</taxon>
        <taxon>Sphingobacterium</taxon>
    </lineage>
</organism>
<dbReference type="Pfam" id="PF00356">
    <property type="entry name" value="LacI"/>
    <property type="match status" value="1"/>
</dbReference>
<keyword evidence="1" id="KW-0805">Transcription regulation</keyword>
<dbReference type="Gene3D" id="3.40.50.2300">
    <property type="match status" value="2"/>
</dbReference>
<dbReference type="InterPro" id="IPR028082">
    <property type="entry name" value="Peripla_BP_I"/>
</dbReference>
<dbReference type="EMBL" id="JAERTY010000005">
    <property type="protein sequence ID" value="MBL1409267.1"/>
    <property type="molecule type" value="Genomic_DNA"/>
</dbReference>
<dbReference type="InterPro" id="IPR025997">
    <property type="entry name" value="SBP_2_dom"/>
</dbReference>
<dbReference type="PANTHER" id="PTHR30146:SF144">
    <property type="entry name" value="LACI-FAMILY TRANSCRIPTION REGULATOR"/>
    <property type="match status" value="1"/>
</dbReference>
<dbReference type="InterPro" id="IPR000843">
    <property type="entry name" value="HTH_LacI"/>
</dbReference>
<dbReference type="PROSITE" id="PS50932">
    <property type="entry name" value="HTH_LACI_2"/>
    <property type="match status" value="1"/>
</dbReference>
<evidence type="ECO:0000313" key="6">
    <source>
        <dbReference type="Proteomes" id="UP000625283"/>
    </source>
</evidence>
<dbReference type="Pfam" id="PF13407">
    <property type="entry name" value="Peripla_BP_4"/>
    <property type="match status" value="1"/>
</dbReference>
<dbReference type="SUPFAM" id="SSF47413">
    <property type="entry name" value="lambda repressor-like DNA-binding domains"/>
    <property type="match status" value="1"/>
</dbReference>
<dbReference type="Gene3D" id="1.10.260.40">
    <property type="entry name" value="lambda repressor-like DNA-binding domains"/>
    <property type="match status" value="1"/>
</dbReference>
<dbReference type="PANTHER" id="PTHR30146">
    <property type="entry name" value="LACI-RELATED TRANSCRIPTIONAL REPRESSOR"/>
    <property type="match status" value="1"/>
</dbReference>
<reference evidence="5 6" key="1">
    <citation type="submission" date="2021-01" db="EMBL/GenBank/DDBJ databases">
        <title>C459-1 draft genome sequence.</title>
        <authorList>
            <person name="Zhang X.-F."/>
        </authorList>
    </citation>
    <scope>NUCLEOTIDE SEQUENCE [LARGE SCALE GENOMIC DNA]</scope>
    <source>
        <strain evidence="6">C459-1</strain>
    </source>
</reference>
<proteinExistence type="predicted"/>
<dbReference type="CDD" id="cd01392">
    <property type="entry name" value="HTH_LacI"/>
    <property type="match status" value="1"/>
</dbReference>
<dbReference type="SMART" id="SM00354">
    <property type="entry name" value="HTH_LACI"/>
    <property type="match status" value="1"/>
</dbReference>
<dbReference type="PROSITE" id="PS00356">
    <property type="entry name" value="HTH_LACI_1"/>
    <property type="match status" value="1"/>
</dbReference>
<dbReference type="Proteomes" id="UP000625283">
    <property type="component" value="Unassembled WGS sequence"/>
</dbReference>